<evidence type="ECO:0000313" key="4">
    <source>
        <dbReference type="Proteomes" id="UP000515909"/>
    </source>
</evidence>
<dbReference type="InterPro" id="IPR044543">
    <property type="entry name" value="YHJQ-like"/>
</dbReference>
<accession>A0A7G8TEN0</accession>
<proteinExistence type="predicted"/>
<dbReference type="Proteomes" id="UP000469440">
    <property type="component" value="Unassembled WGS sequence"/>
</dbReference>
<accession>A0A6N8HX66</accession>
<sequence length="114" mass="12552">MGIVSTATDKYQKCIDQCNRCAQACEECLKLCLNEPDVQARKNCIATLIECARYCRDAACFMSFDAQYAKAFCNLCATVCNKCSADCAMFKDDHCVKCADECKSCANECSAMAQ</sequence>
<organism evidence="1 3">
    <name type="scientific">Caproicibacter fermentans</name>
    <dbReference type="NCBI Taxonomy" id="2576756"/>
    <lineage>
        <taxon>Bacteria</taxon>
        <taxon>Bacillati</taxon>
        <taxon>Bacillota</taxon>
        <taxon>Clostridia</taxon>
        <taxon>Eubacteriales</taxon>
        <taxon>Acutalibacteraceae</taxon>
        <taxon>Caproicibacter</taxon>
    </lineage>
</organism>
<dbReference type="EMBL" id="CP060286">
    <property type="protein sequence ID" value="QNK42071.1"/>
    <property type="molecule type" value="Genomic_DNA"/>
</dbReference>
<dbReference type="OrthoDB" id="5396211at2"/>
<dbReference type="RefSeq" id="WP_066649311.1">
    <property type="nucleotide sequence ID" value="NZ_CP060286.1"/>
</dbReference>
<dbReference type="InterPro" id="IPR005560">
    <property type="entry name" value="Csp_YhjQ"/>
</dbReference>
<name>A0A6N8HX66_9FIRM</name>
<evidence type="ECO:0000313" key="2">
    <source>
        <dbReference type="EMBL" id="QNK42071.1"/>
    </source>
</evidence>
<dbReference type="Pfam" id="PF03860">
    <property type="entry name" value="Csp"/>
    <property type="match status" value="1"/>
</dbReference>
<keyword evidence="3" id="KW-1185">Reference proteome</keyword>
<evidence type="ECO:0000313" key="1">
    <source>
        <dbReference type="EMBL" id="MVB09983.1"/>
    </source>
</evidence>
<evidence type="ECO:0000313" key="3">
    <source>
        <dbReference type="Proteomes" id="UP000469440"/>
    </source>
</evidence>
<dbReference type="EMBL" id="VWXL01000014">
    <property type="protein sequence ID" value="MVB09983.1"/>
    <property type="molecule type" value="Genomic_DNA"/>
</dbReference>
<dbReference type="Gene3D" id="1.20.1270.360">
    <property type="match status" value="1"/>
</dbReference>
<dbReference type="KEGG" id="cfem:HCR03_07555"/>
<dbReference type="PANTHER" id="PTHR37310:SF1">
    <property type="entry name" value="CYTOPLASMIC PROTEIN"/>
    <property type="match status" value="1"/>
</dbReference>
<reference evidence="2 4" key="2">
    <citation type="submission" date="2020-08" db="EMBL/GenBank/DDBJ databases">
        <title>The isolate Caproiciproducens sp. 7D4C2 produces n-caproate at mildly acidic conditions from hexoses: genome and rBOX comparison with related strains and chain-elongating bacteria.</title>
        <authorList>
            <person name="Esquivel-Elizondo S."/>
            <person name="Bagci C."/>
            <person name="Temovska M."/>
            <person name="Jeon B.S."/>
            <person name="Bessarab I."/>
            <person name="Williams R.B.H."/>
            <person name="Huson D.H."/>
            <person name="Angenent L.T."/>
        </authorList>
    </citation>
    <scope>NUCLEOTIDE SEQUENCE [LARGE SCALE GENOMIC DNA]</scope>
    <source>
        <strain evidence="2 4">7D4C2</strain>
    </source>
</reference>
<dbReference type="AlphaFoldDB" id="A0A6N8HX66"/>
<dbReference type="PANTHER" id="PTHR37310">
    <property type="entry name" value="CYTOPLASMIC PROTEIN-RELATED"/>
    <property type="match status" value="1"/>
</dbReference>
<protein>
    <submittedName>
        <fullName evidence="2">Four-helix bundle copper-binding protein</fullName>
    </submittedName>
    <submittedName>
        <fullName evidence="1">Putative cysteine-rich protein YhjQ</fullName>
    </submittedName>
</protein>
<gene>
    <name evidence="1" type="primary">yhjQ</name>
    <name evidence="1" type="ORF">CAFE_06540</name>
    <name evidence="2" type="ORF">HCR03_07555</name>
</gene>
<dbReference type="CDD" id="cd08026">
    <property type="entry name" value="DUF326"/>
    <property type="match status" value="1"/>
</dbReference>
<dbReference type="Proteomes" id="UP000515909">
    <property type="component" value="Chromosome"/>
</dbReference>
<reference evidence="1 3" key="1">
    <citation type="submission" date="2019-09" db="EMBL/GenBank/DDBJ databases">
        <title>Genome sequence of Clostridium sp. EA1.</title>
        <authorList>
            <person name="Poehlein A."/>
            <person name="Bengelsdorf F.R."/>
            <person name="Daniel R."/>
        </authorList>
    </citation>
    <scope>NUCLEOTIDE SEQUENCE [LARGE SCALE GENOMIC DNA]</scope>
    <source>
        <strain evidence="1 3">EA1</strain>
    </source>
</reference>